<accession>A0AAV6K2Y2</accession>
<protein>
    <submittedName>
        <fullName evidence="1">Uncharacterized protein</fullName>
    </submittedName>
</protein>
<dbReference type="PANTHER" id="PTHR16128:SF5">
    <property type="entry name" value="FAD_NAD(P)-BINDING OXIDOREDUCTASE FAMILY PROTEIN"/>
    <property type="match status" value="1"/>
</dbReference>
<dbReference type="Proteomes" id="UP000823749">
    <property type="component" value="Chromosome 6"/>
</dbReference>
<comment type="caution">
    <text evidence="1">The sequence shown here is derived from an EMBL/GenBank/DDBJ whole genome shotgun (WGS) entry which is preliminary data.</text>
</comment>
<evidence type="ECO:0000313" key="2">
    <source>
        <dbReference type="Proteomes" id="UP000823749"/>
    </source>
</evidence>
<organism evidence="1 2">
    <name type="scientific">Rhododendron griersonianum</name>
    <dbReference type="NCBI Taxonomy" id="479676"/>
    <lineage>
        <taxon>Eukaryota</taxon>
        <taxon>Viridiplantae</taxon>
        <taxon>Streptophyta</taxon>
        <taxon>Embryophyta</taxon>
        <taxon>Tracheophyta</taxon>
        <taxon>Spermatophyta</taxon>
        <taxon>Magnoliopsida</taxon>
        <taxon>eudicotyledons</taxon>
        <taxon>Gunneridae</taxon>
        <taxon>Pentapetalae</taxon>
        <taxon>asterids</taxon>
        <taxon>Ericales</taxon>
        <taxon>Ericaceae</taxon>
        <taxon>Ericoideae</taxon>
        <taxon>Rhodoreae</taxon>
        <taxon>Rhododendron</taxon>
    </lineage>
</organism>
<sequence length="157" mass="17399">MYVISACWGTVYLNLSLIQEGPIKKYVGVPGMNYICRALCNEPGVDRKFGVGVGRLEWLDYKNSWSLTGSDGQYLGHFKGVVASDKNIVSPRFTNVTGRPLPLGNSTGYFLTILPLLSHTDLSLVPELAMKVKEIPVNPCFALMLAFEEPLSFVRIR</sequence>
<dbReference type="Gene3D" id="3.50.50.60">
    <property type="entry name" value="FAD/NAD(P)-binding domain"/>
    <property type="match status" value="1"/>
</dbReference>
<dbReference type="AlphaFoldDB" id="A0AAV6K2Y2"/>
<reference evidence="1 2" key="1">
    <citation type="submission" date="2020-08" db="EMBL/GenBank/DDBJ databases">
        <title>Plant Genome Project.</title>
        <authorList>
            <person name="Zhang R.-G."/>
        </authorList>
    </citation>
    <scope>NUCLEOTIDE SEQUENCE [LARGE SCALE GENOMIC DNA]</scope>
    <source>
        <strain evidence="1">WSP0</strain>
        <tissue evidence="1">Leaf</tissue>
    </source>
</reference>
<dbReference type="InterPro" id="IPR036188">
    <property type="entry name" value="FAD/NAD-bd_sf"/>
</dbReference>
<evidence type="ECO:0000313" key="1">
    <source>
        <dbReference type="EMBL" id="KAG5546803.1"/>
    </source>
</evidence>
<gene>
    <name evidence="1" type="ORF">RHGRI_018839</name>
</gene>
<keyword evidence="2" id="KW-1185">Reference proteome</keyword>
<dbReference type="PANTHER" id="PTHR16128">
    <property type="entry name" value="FAD/NAD(P)-BINDING OXIDOREDUCTASE FAMILY PROTEIN"/>
    <property type="match status" value="1"/>
</dbReference>
<dbReference type="EMBL" id="JACTNZ010000006">
    <property type="protein sequence ID" value="KAG5546803.1"/>
    <property type="molecule type" value="Genomic_DNA"/>
</dbReference>
<proteinExistence type="predicted"/>
<name>A0AAV6K2Y2_9ERIC</name>
<dbReference type="Gene3D" id="3.90.660.10">
    <property type="match status" value="1"/>
</dbReference>